<dbReference type="PANTHER" id="PTHR22648:SF0">
    <property type="entry name" value="TRANSCRIPTION TERMINATION_ANTITERMINATION PROTEIN NUSA"/>
    <property type="match status" value="1"/>
</dbReference>
<accession>U7D881</accession>
<dbReference type="Pfam" id="PF26594">
    <property type="entry name" value="KH_NusA_2nd"/>
    <property type="match status" value="1"/>
</dbReference>
<evidence type="ECO:0000256" key="3">
    <source>
        <dbReference type="ARBA" id="ARBA00022814"/>
    </source>
</evidence>
<dbReference type="Pfam" id="PF08529">
    <property type="entry name" value="NusA_N"/>
    <property type="match status" value="1"/>
</dbReference>
<dbReference type="InterPro" id="IPR010213">
    <property type="entry name" value="TF_NusA"/>
</dbReference>
<dbReference type="InterPro" id="IPR009019">
    <property type="entry name" value="KH_sf_prok-type"/>
</dbReference>
<dbReference type="Gene3D" id="3.30.300.20">
    <property type="match status" value="2"/>
</dbReference>
<dbReference type="HAMAP" id="MF_00945_B">
    <property type="entry name" value="NusA_B"/>
    <property type="match status" value="1"/>
</dbReference>
<feature type="region of interest" description="Disordered" evidence="8">
    <location>
        <begin position="385"/>
        <end position="419"/>
    </location>
</feature>
<dbReference type="SMART" id="SM00316">
    <property type="entry name" value="S1"/>
    <property type="match status" value="1"/>
</dbReference>
<dbReference type="GO" id="GO:0003723">
    <property type="term" value="F:RNA binding"/>
    <property type="evidence" value="ECO:0007669"/>
    <property type="project" value="UniProtKB-UniRule"/>
</dbReference>
<dbReference type="GO" id="GO:0005829">
    <property type="term" value="C:cytosol"/>
    <property type="evidence" value="ECO:0007669"/>
    <property type="project" value="TreeGrafter"/>
</dbReference>
<evidence type="ECO:0000259" key="9">
    <source>
        <dbReference type="PROSITE" id="PS50126"/>
    </source>
</evidence>
<organism evidence="10 11">
    <name type="scientific">Chitinivibrio alkaliphilus ACht1</name>
    <dbReference type="NCBI Taxonomy" id="1313304"/>
    <lineage>
        <taxon>Bacteria</taxon>
        <taxon>Pseudomonadati</taxon>
        <taxon>Fibrobacterota</taxon>
        <taxon>Chitinivibrionia</taxon>
        <taxon>Chitinivibrionales</taxon>
        <taxon>Chitinivibrionaceae</taxon>
        <taxon>Chitinivibrio</taxon>
    </lineage>
</organism>
<evidence type="ECO:0000256" key="7">
    <source>
        <dbReference type="HAMAP-Rule" id="MF_00945"/>
    </source>
</evidence>
<comment type="subcellular location">
    <subcellularLocation>
        <location evidence="7">Cytoplasm</location>
    </subcellularLocation>
</comment>
<reference evidence="10 11" key="1">
    <citation type="journal article" date="2013" name="Environ. Microbiol.">
        <title>Genome analysis of Chitinivibrio alkaliphilus gen. nov., sp. nov., a novel extremely haloalkaliphilic anaerobic chitinolytic bacterium from the candidate phylum Termite Group 3.</title>
        <authorList>
            <person name="Sorokin D.Y."/>
            <person name="Gumerov V.M."/>
            <person name="Rakitin A.L."/>
            <person name="Beletsky A.V."/>
            <person name="Damste J.S."/>
            <person name="Muyzer G."/>
            <person name="Mardanov A.V."/>
            <person name="Ravin N.V."/>
        </authorList>
    </citation>
    <scope>NUCLEOTIDE SEQUENCE [LARGE SCALE GENOMIC DNA]</scope>
    <source>
        <strain evidence="10 11">ACht1</strain>
    </source>
</reference>
<dbReference type="InterPro" id="IPR036555">
    <property type="entry name" value="NusA_N_sf"/>
</dbReference>
<dbReference type="CDD" id="cd02134">
    <property type="entry name" value="KH-II_NusA_rpt1"/>
    <property type="match status" value="1"/>
</dbReference>
<name>U7D881_9BACT</name>
<keyword evidence="1 7" id="KW-0806">Transcription termination</keyword>
<dbReference type="SUPFAM" id="SSF54814">
    <property type="entry name" value="Prokaryotic type KH domain (KH-domain type II)"/>
    <property type="match status" value="2"/>
</dbReference>
<evidence type="ECO:0000256" key="1">
    <source>
        <dbReference type="ARBA" id="ARBA00022472"/>
    </source>
</evidence>
<dbReference type="EMBL" id="ASJR01000006">
    <property type="protein sequence ID" value="ERP32148.1"/>
    <property type="molecule type" value="Genomic_DNA"/>
</dbReference>
<dbReference type="SUPFAM" id="SSF50249">
    <property type="entry name" value="Nucleic acid-binding proteins"/>
    <property type="match status" value="1"/>
</dbReference>
<dbReference type="InterPro" id="IPR003029">
    <property type="entry name" value="S1_domain"/>
</dbReference>
<evidence type="ECO:0000256" key="2">
    <source>
        <dbReference type="ARBA" id="ARBA00022490"/>
    </source>
</evidence>
<dbReference type="Gene3D" id="3.30.1480.10">
    <property type="entry name" value="NusA, N-terminal domain"/>
    <property type="match status" value="1"/>
</dbReference>
<feature type="compositionally biased region" description="Basic and acidic residues" evidence="8">
    <location>
        <begin position="392"/>
        <end position="402"/>
    </location>
</feature>
<keyword evidence="11" id="KW-1185">Reference proteome</keyword>
<keyword evidence="3 7" id="KW-0889">Transcription antitermination</keyword>
<evidence type="ECO:0000313" key="11">
    <source>
        <dbReference type="Proteomes" id="UP000017148"/>
    </source>
</evidence>
<sequence>MARKRKFKMNGTEIIEGLKAITKERSISWDLAENSLKEAIAQAARKGIKKAPAIGVTIDKETGDISAYTYQKVVDDDEIEDIYQEIPLSEAQEDYGEDLKIGDEVVWEENLDISEFGRTAIQIAKQIIIQRIREHERTKIYNDFSERIGDMVTGKIRQIERGNIIIDLGRTEALLPKSHQIRGEKFHQGGTVRGVIIEVKDNAKGAQVIISRTSPVFLERLFEIEVPEIFEGVISITKIVREPGYRAKIAVETRDERIDPVGACVGMRGNRIRAIVREVNNERMDIMTWTDEISILARRALASVDINRVIPVGSHKIIIIVDDEDLAKAIGKEWKNLKLTSEFTGYDIDIYGEDQFDELSEEERAKILSFDETTETIDAVEDVLDDEEIGDDAPHEIGKETELATEESVSYDEEDRLEQ</sequence>
<dbReference type="OrthoDB" id="9807233at2"/>
<dbReference type="InterPro" id="IPR058582">
    <property type="entry name" value="KH_NusA_2nd"/>
</dbReference>
<evidence type="ECO:0000256" key="5">
    <source>
        <dbReference type="ARBA" id="ARBA00023015"/>
    </source>
</evidence>
<dbReference type="Pfam" id="PF00575">
    <property type="entry name" value="S1"/>
    <property type="match status" value="1"/>
</dbReference>
<dbReference type="SUPFAM" id="SSF69705">
    <property type="entry name" value="Transcription factor NusA, N-terminal domain"/>
    <property type="match status" value="1"/>
</dbReference>
<keyword evidence="4 7" id="KW-0694">RNA-binding</keyword>
<dbReference type="InterPro" id="IPR012340">
    <property type="entry name" value="NA-bd_OB-fold"/>
</dbReference>
<evidence type="ECO:0000313" key="10">
    <source>
        <dbReference type="EMBL" id="ERP32148.1"/>
    </source>
</evidence>
<keyword evidence="5 7" id="KW-0805">Transcription regulation</keyword>
<dbReference type="InterPro" id="IPR013735">
    <property type="entry name" value="TF_NusA_N"/>
</dbReference>
<feature type="domain" description="S1 motif" evidence="9">
    <location>
        <begin position="149"/>
        <end position="213"/>
    </location>
</feature>
<gene>
    <name evidence="7" type="primary">nusA</name>
    <name evidence="10" type="ORF">CALK_0877</name>
</gene>
<feature type="compositionally biased region" description="Acidic residues" evidence="8">
    <location>
        <begin position="403"/>
        <end position="419"/>
    </location>
</feature>
<dbReference type="STRING" id="1313304.CALK_0877"/>
<dbReference type="Pfam" id="PF13184">
    <property type="entry name" value="KH_NusA_1st"/>
    <property type="match status" value="1"/>
</dbReference>
<dbReference type="Proteomes" id="UP000017148">
    <property type="component" value="Unassembled WGS sequence"/>
</dbReference>
<keyword evidence="6 7" id="KW-0804">Transcription</keyword>
<comment type="subunit">
    <text evidence="7">Monomer. Binds directly to the core enzyme of the DNA-dependent RNA polymerase and to nascent RNA.</text>
</comment>
<dbReference type="PATRIC" id="fig|1313304.3.peg.836"/>
<evidence type="ECO:0000256" key="6">
    <source>
        <dbReference type="ARBA" id="ARBA00023163"/>
    </source>
</evidence>
<dbReference type="Gene3D" id="2.40.50.140">
    <property type="entry name" value="Nucleic acid-binding proteins"/>
    <property type="match status" value="1"/>
</dbReference>
<dbReference type="CDD" id="cd04455">
    <property type="entry name" value="S1_NusA"/>
    <property type="match status" value="1"/>
</dbReference>
<dbReference type="GO" id="GO:0031564">
    <property type="term" value="P:transcription antitermination"/>
    <property type="evidence" value="ECO:0007669"/>
    <property type="project" value="UniProtKB-UniRule"/>
</dbReference>
<dbReference type="eggNOG" id="COG0195">
    <property type="taxonomic scope" value="Bacteria"/>
</dbReference>
<evidence type="ECO:0000256" key="4">
    <source>
        <dbReference type="ARBA" id="ARBA00022884"/>
    </source>
</evidence>
<dbReference type="InterPro" id="IPR025249">
    <property type="entry name" value="TF_NusA_KH_1st"/>
</dbReference>
<dbReference type="AlphaFoldDB" id="U7D881"/>
<proteinExistence type="inferred from homology"/>
<dbReference type="PROSITE" id="PS50126">
    <property type="entry name" value="S1"/>
    <property type="match status" value="1"/>
</dbReference>
<dbReference type="GO" id="GO:0006353">
    <property type="term" value="P:DNA-templated transcription termination"/>
    <property type="evidence" value="ECO:0007669"/>
    <property type="project" value="UniProtKB-UniRule"/>
</dbReference>
<dbReference type="NCBIfam" id="TIGR01953">
    <property type="entry name" value="NusA"/>
    <property type="match status" value="1"/>
</dbReference>
<comment type="function">
    <text evidence="7">Participates in both transcription termination and antitermination.</text>
</comment>
<dbReference type="FunFam" id="3.30.300.20:FF:000002">
    <property type="entry name" value="Transcription termination/antitermination protein NusA"/>
    <property type="match status" value="1"/>
</dbReference>
<dbReference type="GO" id="GO:0003700">
    <property type="term" value="F:DNA-binding transcription factor activity"/>
    <property type="evidence" value="ECO:0007669"/>
    <property type="project" value="InterPro"/>
</dbReference>
<dbReference type="InterPro" id="IPR030842">
    <property type="entry name" value="TF_NusA_bacterial"/>
</dbReference>
<dbReference type="InterPro" id="IPR015946">
    <property type="entry name" value="KH_dom-like_a/b"/>
</dbReference>
<protein>
    <recommendedName>
        <fullName evidence="7">Transcription termination/antitermination protein NusA</fullName>
    </recommendedName>
</protein>
<comment type="caution">
    <text evidence="10">The sequence shown here is derived from an EMBL/GenBank/DDBJ whole genome shotgun (WGS) entry which is preliminary data.</text>
</comment>
<evidence type="ECO:0000256" key="8">
    <source>
        <dbReference type="SAM" id="MobiDB-lite"/>
    </source>
</evidence>
<keyword evidence="2 7" id="KW-0963">Cytoplasm</keyword>
<comment type="similarity">
    <text evidence="7">Belongs to the NusA family.</text>
</comment>
<dbReference type="RefSeq" id="WP_022636379.1">
    <property type="nucleotide sequence ID" value="NZ_ASJR01000006.1"/>
</dbReference>
<dbReference type="PANTHER" id="PTHR22648">
    <property type="entry name" value="TRANSCRIPTION TERMINATION FACTOR NUSA"/>
    <property type="match status" value="1"/>
</dbReference>